<feature type="non-terminal residue" evidence="2">
    <location>
        <position position="56"/>
    </location>
</feature>
<dbReference type="EMBL" id="LVVM01001096">
    <property type="protein sequence ID" value="OJA19350.1"/>
    <property type="molecule type" value="Genomic_DNA"/>
</dbReference>
<keyword evidence="3" id="KW-1185">Reference proteome</keyword>
<comment type="caution">
    <text evidence="2">The sequence shown here is derived from an EMBL/GenBank/DDBJ whole genome shotgun (WGS) entry which is preliminary data.</text>
</comment>
<evidence type="ECO:0000313" key="2">
    <source>
        <dbReference type="EMBL" id="OJA19350.1"/>
    </source>
</evidence>
<accession>A0A1J8QCG6</accession>
<dbReference type="AlphaFoldDB" id="A0A1J8QCG6"/>
<evidence type="ECO:0000256" key="1">
    <source>
        <dbReference type="SAM" id="MobiDB-lite"/>
    </source>
</evidence>
<feature type="non-terminal residue" evidence="2">
    <location>
        <position position="1"/>
    </location>
</feature>
<protein>
    <submittedName>
        <fullName evidence="2">Uncharacterized protein</fullName>
    </submittedName>
</protein>
<name>A0A1J8QCG6_9AGAM</name>
<organism evidence="2 3">
    <name type="scientific">Rhizopogon vesiculosus</name>
    <dbReference type="NCBI Taxonomy" id="180088"/>
    <lineage>
        <taxon>Eukaryota</taxon>
        <taxon>Fungi</taxon>
        <taxon>Dikarya</taxon>
        <taxon>Basidiomycota</taxon>
        <taxon>Agaricomycotina</taxon>
        <taxon>Agaricomycetes</taxon>
        <taxon>Agaricomycetidae</taxon>
        <taxon>Boletales</taxon>
        <taxon>Suillineae</taxon>
        <taxon>Rhizopogonaceae</taxon>
        <taxon>Rhizopogon</taxon>
    </lineage>
</organism>
<dbReference type="Proteomes" id="UP000183567">
    <property type="component" value="Unassembled WGS sequence"/>
</dbReference>
<feature type="region of interest" description="Disordered" evidence="1">
    <location>
        <begin position="1"/>
        <end position="22"/>
    </location>
</feature>
<reference evidence="2 3" key="1">
    <citation type="submission" date="2016-03" db="EMBL/GenBank/DDBJ databases">
        <title>Comparative genomics of the ectomycorrhizal sister species Rhizopogon vinicolor and Rhizopogon vesiculosus (Basidiomycota: Boletales) reveals a divergence of the mating type B locus.</title>
        <authorList>
            <person name="Mujic A.B."/>
            <person name="Kuo A."/>
            <person name="Tritt A."/>
            <person name="Lipzen A."/>
            <person name="Chen C."/>
            <person name="Johnson J."/>
            <person name="Sharma A."/>
            <person name="Barry K."/>
            <person name="Grigoriev I.V."/>
            <person name="Spatafora J.W."/>
        </authorList>
    </citation>
    <scope>NUCLEOTIDE SEQUENCE [LARGE SCALE GENOMIC DNA]</scope>
    <source>
        <strain evidence="2 3">AM-OR11-056</strain>
    </source>
</reference>
<proteinExistence type="predicted"/>
<evidence type="ECO:0000313" key="3">
    <source>
        <dbReference type="Proteomes" id="UP000183567"/>
    </source>
</evidence>
<gene>
    <name evidence="2" type="ORF">AZE42_00400</name>
</gene>
<sequence length="56" mass="5994">VESESGILSGPDDIQPAEEKSTLNTGNRACLWTTTKHTIKMLTLVISMNICLSSAS</sequence>